<evidence type="ECO:0000313" key="4">
    <source>
        <dbReference type="Proteomes" id="UP000464524"/>
    </source>
</evidence>
<dbReference type="KEGG" id="pmes:FX988_02169"/>
<accession>A0A857JJ20</accession>
<keyword evidence="4" id="KW-1185">Reference proteome</keyword>
<dbReference type="SUPFAM" id="SSF53383">
    <property type="entry name" value="PLP-dependent transferases"/>
    <property type="match status" value="1"/>
</dbReference>
<dbReference type="PANTHER" id="PTHR43586">
    <property type="entry name" value="CYSTEINE DESULFURASE"/>
    <property type="match status" value="1"/>
</dbReference>
<proteinExistence type="predicted"/>
<feature type="domain" description="Aminotransferase class V" evidence="2">
    <location>
        <begin position="100"/>
        <end position="340"/>
    </location>
</feature>
<keyword evidence="1" id="KW-0663">Pyridoxal phosphate</keyword>
<keyword evidence="3" id="KW-0378">Hydrolase</keyword>
<dbReference type="InterPro" id="IPR000192">
    <property type="entry name" value="Aminotrans_V_dom"/>
</dbReference>
<dbReference type="EC" id="3.7.1.3" evidence="3"/>
<gene>
    <name evidence="3" type="ORF">FX988_02169</name>
</gene>
<evidence type="ECO:0000256" key="1">
    <source>
        <dbReference type="ARBA" id="ARBA00022898"/>
    </source>
</evidence>
<dbReference type="Gene3D" id="3.40.640.10">
    <property type="entry name" value="Type I PLP-dependent aspartate aminotransferase-like (Major domain)"/>
    <property type="match status" value="1"/>
</dbReference>
<protein>
    <submittedName>
        <fullName evidence="3">Kynureninase</fullName>
        <ecNumber evidence="3">3.7.1.3</ecNumber>
    </submittedName>
</protein>
<name>A0A857JJ20_9ALTE</name>
<dbReference type="RefSeq" id="WP_160179767.1">
    <property type="nucleotide sequence ID" value="NZ_CP047656.1"/>
</dbReference>
<reference evidence="3 4" key="1">
    <citation type="submission" date="2019-12" db="EMBL/GenBank/DDBJ databases">
        <title>Genome sequencing and assembly of endphytes of Porphyra tenera.</title>
        <authorList>
            <person name="Park J.M."/>
            <person name="Shin R."/>
            <person name="Jo S.H."/>
        </authorList>
    </citation>
    <scope>NUCLEOTIDE SEQUENCE [LARGE SCALE GENOMIC DNA]</scope>
    <source>
        <strain evidence="3 4">GPM4</strain>
    </source>
</reference>
<dbReference type="PANTHER" id="PTHR43586:SF4">
    <property type="entry name" value="ISOPENICILLIN N EPIMERASE"/>
    <property type="match status" value="1"/>
</dbReference>
<dbReference type="Gene3D" id="3.90.1150.10">
    <property type="entry name" value="Aspartate Aminotransferase, domain 1"/>
    <property type="match status" value="1"/>
</dbReference>
<dbReference type="InterPro" id="IPR015421">
    <property type="entry name" value="PyrdxlP-dep_Trfase_major"/>
</dbReference>
<evidence type="ECO:0000259" key="2">
    <source>
        <dbReference type="Pfam" id="PF00266"/>
    </source>
</evidence>
<evidence type="ECO:0000313" key="3">
    <source>
        <dbReference type="EMBL" id="QHJ11933.1"/>
    </source>
</evidence>
<dbReference type="EMBL" id="CP047656">
    <property type="protein sequence ID" value="QHJ11933.1"/>
    <property type="molecule type" value="Genomic_DNA"/>
</dbReference>
<dbReference type="OrthoDB" id="9764293at2"/>
<dbReference type="InterPro" id="IPR015422">
    <property type="entry name" value="PyrdxlP-dep_Trfase_small"/>
</dbReference>
<dbReference type="InterPro" id="IPR015424">
    <property type="entry name" value="PyrdxlP-dep_Trfase"/>
</dbReference>
<dbReference type="Pfam" id="PF00266">
    <property type="entry name" value="Aminotran_5"/>
    <property type="match status" value="1"/>
</dbReference>
<dbReference type="Proteomes" id="UP000464524">
    <property type="component" value="Chromosome"/>
</dbReference>
<sequence>MQDASQQFSLPKGLYLLSHSVGCLPVLTRSVVGQTYFEPWQQKGGDAWPTWLTVIEQFCHELSNLFNANSADFCPQPSVSSGLSQYLQALPEQRNTTAAGKKKRRVLMHASAFPSLGFAVQGLQNIGFELTLIDKGYDPNDLEAWQKYLSDDVAVAVITHVHSNTGIVSNVPLIRQMCQAHNVRVVVDVAQSAGVIPIDLQEWQVDALLGSCVKWLCGGPGAGFMWVNPAHIEELRPKQLGWFSHQDPFEFNIEHFAYAQDAKRFWGGTPNILPYASALVGLQQINQIGQQTIYEHSKSLQNIVLAQAEQHLLTPLNLEQTGGTLCLHLSQKKSVALQDKLKAAHAYFDQREDCFRLSWHIYNTADEAELAADMFQHLP</sequence>
<organism evidence="3 4">
    <name type="scientific">Paraglaciecola mesophila</name>
    <dbReference type="NCBI Taxonomy" id="197222"/>
    <lineage>
        <taxon>Bacteria</taxon>
        <taxon>Pseudomonadati</taxon>
        <taxon>Pseudomonadota</taxon>
        <taxon>Gammaproteobacteria</taxon>
        <taxon>Alteromonadales</taxon>
        <taxon>Alteromonadaceae</taxon>
        <taxon>Paraglaciecola</taxon>
    </lineage>
</organism>
<dbReference type="GO" id="GO:0030429">
    <property type="term" value="F:kynureninase activity"/>
    <property type="evidence" value="ECO:0007669"/>
    <property type="project" value="UniProtKB-EC"/>
</dbReference>
<dbReference type="AlphaFoldDB" id="A0A857JJ20"/>